<organism evidence="1 2">
    <name type="scientific">Vespula maculifrons</name>
    <name type="common">Eastern yellow jacket</name>
    <name type="synonym">Wasp</name>
    <dbReference type="NCBI Taxonomy" id="7453"/>
    <lineage>
        <taxon>Eukaryota</taxon>
        <taxon>Metazoa</taxon>
        <taxon>Ecdysozoa</taxon>
        <taxon>Arthropoda</taxon>
        <taxon>Hexapoda</taxon>
        <taxon>Insecta</taxon>
        <taxon>Pterygota</taxon>
        <taxon>Neoptera</taxon>
        <taxon>Endopterygota</taxon>
        <taxon>Hymenoptera</taxon>
        <taxon>Apocrita</taxon>
        <taxon>Aculeata</taxon>
        <taxon>Vespoidea</taxon>
        <taxon>Vespidae</taxon>
        <taxon>Vespinae</taxon>
        <taxon>Vespula</taxon>
    </lineage>
</organism>
<evidence type="ECO:0000313" key="1">
    <source>
        <dbReference type="EMBL" id="KAL2749045.1"/>
    </source>
</evidence>
<name>A0ABD2CVB6_VESMC</name>
<dbReference type="AlphaFoldDB" id="A0ABD2CVB6"/>
<dbReference type="EMBL" id="JAYRBN010000028">
    <property type="protein sequence ID" value="KAL2749045.1"/>
    <property type="molecule type" value="Genomic_DNA"/>
</dbReference>
<proteinExistence type="predicted"/>
<protein>
    <submittedName>
        <fullName evidence="1">Uncharacterized protein</fullName>
    </submittedName>
</protein>
<evidence type="ECO:0000313" key="2">
    <source>
        <dbReference type="Proteomes" id="UP001607303"/>
    </source>
</evidence>
<keyword evidence="2" id="KW-1185">Reference proteome</keyword>
<dbReference type="Proteomes" id="UP001607303">
    <property type="component" value="Unassembled WGS sequence"/>
</dbReference>
<gene>
    <name evidence="1" type="ORF">V1477_002655</name>
</gene>
<reference evidence="1 2" key="1">
    <citation type="journal article" date="2024" name="Ann. Entomol. Soc. Am.">
        <title>Genomic analyses of the southern and eastern yellowjacket wasps (Hymenoptera: Vespidae) reveal evolutionary signatures of social life.</title>
        <authorList>
            <person name="Catto M.A."/>
            <person name="Caine P.B."/>
            <person name="Orr S.E."/>
            <person name="Hunt B.G."/>
            <person name="Goodisman M.A.D."/>
        </authorList>
    </citation>
    <scope>NUCLEOTIDE SEQUENCE [LARGE SCALE GENOMIC DNA]</scope>
    <source>
        <strain evidence="1">232</strain>
        <tissue evidence="1">Head and thorax</tissue>
    </source>
</reference>
<sequence length="121" mass="14536">MKAFMFREEKRNSLLLQQIVKKCEVSHTILKKLKRKKKPMAVHKVLQEMIENWSQIISDKEACEIARRVWSECHKVLKNDAKEIEIKKRRLVILYVICYTMVGNDDPSSSIHELWRRKEQK</sequence>
<comment type="caution">
    <text evidence="1">The sequence shown here is derived from an EMBL/GenBank/DDBJ whole genome shotgun (WGS) entry which is preliminary data.</text>
</comment>
<accession>A0ABD2CVB6</accession>